<evidence type="ECO:0000256" key="1">
    <source>
        <dbReference type="ARBA" id="ARBA00013260"/>
    </source>
</evidence>
<evidence type="ECO:0000313" key="7">
    <source>
        <dbReference type="EMBL" id="RDB31543.1"/>
    </source>
</evidence>
<dbReference type="RefSeq" id="WP_181860305.1">
    <property type="nucleotide sequence ID" value="NZ_QQBG01000012.1"/>
</dbReference>
<dbReference type="GO" id="GO:0000049">
    <property type="term" value="F:tRNA binding"/>
    <property type="evidence" value="ECO:0007669"/>
    <property type="project" value="UniProtKB-KW"/>
</dbReference>
<proteinExistence type="inferred from homology"/>
<evidence type="ECO:0000256" key="2">
    <source>
        <dbReference type="ARBA" id="ARBA00022555"/>
    </source>
</evidence>
<dbReference type="AlphaFoldDB" id="A0A369KIC4"/>
<reference evidence="7 8" key="1">
    <citation type="submission" date="2018-07" db="EMBL/GenBank/DDBJ databases">
        <title>Comparative genomics of the Candidatus Parilichlamydiaceae reveals evidence of convergent evolution and genome reduction in the phylum Chlamydiae.</title>
        <authorList>
            <person name="Taylor-Brown A."/>
            <person name="Polkinghorne A."/>
        </authorList>
    </citation>
    <scope>NUCLEOTIDE SEQUENCE [LARGE SCALE GENOMIC DNA]</scope>
    <source>
        <strain evidence="7 8">Hat2</strain>
    </source>
</reference>
<sequence>MLQSVDTSEGFVVGLGNPGLDETVHNVGFVFINELTKLYGGKSFPASSSFSSPLVCGDASFRVLKPRIEMNSSGKVVFKALRKRMTFDRGEEASCLLVVAEDVELTPGKVRVRFGKSSRGHNGVKSVVEALGSNAFFVLWIGIGRPLGDHDLSEYVLSRIPEEKKEKVETGICSGLLLFQKWLCSGRKV</sequence>
<dbReference type="InterPro" id="IPR001328">
    <property type="entry name" value="Pept_tRNA_hydro"/>
</dbReference>
<accession>A0A369KIC4</accession>
<evidence type="ECO:0000313" key="8">
    <source>
        <dbReference type="Proteomes" id="UP000253816"/>
    </source>
</evidence>
<dbReference type="PANTHER" id="PTHR17224:SF1">
    <property type="entry name" value="PEPTIDYL-TRNA HYDROLASE"/>
    <property type="match status" value="1"/>
</dbReference>
<dbReference type="Pfam" id="PF01195">
    <property type="entry name" value="Pept_tRNA_hydro"/>
    <property type="match status" value="1"/>
</dbReference>
<keyword evidence="4" id="KW-0694">RNA-binding</keyword>
<dbReference type="InterPro" id="IPR018171">
    <property type="entry name" value="Pept_tRNA_hydro_CS"/>
</dbReference>
<dbReference type="SUPFAM" id="SSF53178">
    <property type="entry name" value="Peptidyl-tRNA hydrolase-like"/>
    <property type="match status" value="1"/>
</dbReference>
<name>A0A369KIC4_9BACT</name>
<organism evidence="7 8">
    <name type="scientific">Candidatus Similichlamydia laticola</name>
    <dbReference type="NCBI Taxonomy" id="2170265"/>
    <lineage>
        <taxon>Bacteria</taxon>
        <taxon>Pseudomonadati</taxon>
        <taxon>Chlamydiota</taxon>
        <taxon>Chlamydiia</taxon>
        <taxon>Parachlamydiales</taxon>
        <taxon>Candidatus Parilichlamydiaceae</taxon>
        <taxon>Candidatus Similichlamydia</taxon>
    </lineage>
</organism>
<dbReference type="PROSITE" id="PS01196">
    <property type="entry name" value="PEPT_TRNA_HYDROL_2"/>
    <property type="match status" value="1"/>
</dbReference>
<dbReference type="EMBL" id="QQBG01000012">
    <property type="protein sequence ID" value="RDB31543.1"/>
    <property type="molecule type" value="Genomic_DNA"/>
</dbReference>
<dbReference type="EC" id="3.1.1.29" evidence="1"/>
<dbReference type="GO" id="GO:0004045">
    <property type="term" value="F:peptidyl-tRNA hydrolase activity"/>
    <property type="evidence" value="ECO:0007669"/>
    <property type="project" value="UniProtKB-EC"/>
</dbReference>
<protein>
    <recommendedName>
        <fullName evidence="6">Peptidyl-tRNA hydrolase</fullName>
        <ecNumber evidence="1">3.1.1.29</ecNumber>
    </recommendedName>
</protein>
<dbReference type="Gene3D" id="3.40.50.1470">
    <property type="entry name" value="Peptidyl-tRNA hydrolase"/>
    <property type="match status" value="1"/>
</dbReference>
<dbReference type="PANTHER" id="PTHR17224">
    <property type="entry name" value="PEPTIDYL-TRNA HYDROLASE"/>
    <property type="match status" value="1"/>
</dbReference>
<dbReference type="NCBIfam" id="TIGR00447">
    <property type="entry name" value="pth"/>
    <property type="match status" value="1"/>
</dbReference>
<dbReference type="Proteomes" id="UP000253816">
    <property type="component" value="Unassembled WGS sequence"/>
</dbReference>
<keyword evidence="2" id="KW-0820">tRNA-binding</keyword>
<dbReference type="InterPro" id="IPR036416">
    <property type="entry name" value="Pept_tRNA_hydro_sf"/>
</dbReference>
<keyword evidence="3 7" id="KW-0378">Hydrolase</keyword>
<evidence type="ECO:0000256" key="5">
    <source>
        <dbReference type="ARBA" id="ARBA00038063"/>
    </source>
</evidence>
<comment type="caution">
    <text evidence="7">The sequence shown here is derived from an EMBL/GenBank/DDBJ whole genome shotgun (WGS) entry which is preliminary data.</text>
</comment>
<keyword evidence="8" id="KW-1185">Reference proteome</keyword>
<evidence type="ECO:0000256" key="6">
    <source>
        <dbReference type="ARBA" id="ARBA00050038"/>
    </source>
</evidence>
<comment type="similarity">
    <text evidence="5">Belongs to the PTH family.</text>
</comment>
<evidence type="ECO:0000256" key="3">
    <source>
        <dbReference type="ARBA" id="ARBA00022801"/>
    </source>
</evidence>
<gene>
    <name evidence="7" type="ORF">HAT2_00346</name>
</gene>
<evidence type="ECO:0000256" key="4">
    <source>
        <dbReference type="ARBA" id="ARBA00022884"/>
    </source>
</evidence>